<proteinExistence type="predicted"/>
<keyword evidence="1" id="KW-0472">Membrane</keyword>
<evidence type="ECO:0000256" key="1">
    <source>
        <dbReference type="SAM" id="Phobius"/>
    </source>
</evidence>
<protein>
    <submittedName>
        <fullName evidence="2">DUF4870 domain-containing protein</fullName>
    </submittedName>
</protein>
<dbReference type="EMBL" id="JAGSOY010000094">
    <property type="protein sequence ID" value="MBU2713660.1"/>
    <property type="molecule type" value="Genomic_DNA"/>
</dbReference>
<organism evidence="2 3">
    <name type="scientific">Zooshikella harenae</name>
    <dbReference type="NCBI Taxonomy" id="2827238"/>
    <lineage>
        <taxon>Bacteria</taxon>
        <taxon>Pseudomonadati</taxon>
        <taxon>Pseudomonadota</taxon>
        <taxon>Gammaproteobacteria</taxon>
        <taxon>Oceanospirillales</taxon>
        <taxon>Zooshikellaceae</taxon>
        <taxon>Zooshikella</taxon>
    </lineage>
</organism>
<keyword evidence="1" id="KW-0812">Transmembrane</keyword>
<comment type="caution">
    <text evidence="2">The sequence shown here is derived from an EMBL/GenBank/DDBJ whole genome shotgun (WGS) entry which is preliminary data.</text>
</comment>
<feature type="transmembrane region" description="Helical" evidence="1">
    <location>
        <begin position="6"/>
        <end position="27"/>
    </location>
</feature>
<accession>A0ABS5ZI93</accession>
<gene>
    <name evidence="2" type="ORF">KCG35_21605</name>
</gene>
<evidence type="ECO:0000313" key="2">
    <source>
        <dbReference type="EMBL" id="MBU2713660.1"/>
    </source>
</evidence>
<evidence type="ECO:0000313" key="3">
    <source>
        <dbReference type="Proteomes" id="UP000690515"/>
    </source>
</evidence>
<name>A0ABS5ZI93_9GAMM</name>
<dbReference type="Proteomes" id="UP000690515">
    <property type="component" value="Unassembled WGS sequence"/>
</dbReference>
<keyword evidence="1" id="KW-1133">Transmembrane helix</keyword>
<sequence length="39" mass="4467">MGHVLSLSYICGFLFTLAYIIAPLIIWSIKKDEYAFVDD</sequence>
<keyword evidence="3" id="KW-1185">Reference proteome</keyword>
<reference evidence="2 3" key="1">
    <citation type="submission" date="2021-04" db="EMBL/GenBank/DDBJ databases">
        <authorList>
            <person name="Pira H."/>
            <person name="Risdian C."/>
            <person name="Wink J."/>
        </authorList>
    </citation>
    <scope>NUCLEOTIDE SEQUENCE [LARGE SCALE GENOMIC DNA]</scope>
    <source>
        <strain evidence="2 3">WH53</strain>
    </source>
</reference>